<comment type="caution">
    <text evidence="1">The sequence shown here is derived from an EMBL/GenBank/DDBJ whole genome shotgun (WGS) entry which is preliminary data.</text>
</comment>
<reference evidence="1" key="2">
    <citation type="submission" date="2020-11" db="EMBL/GenBank/DDBJ databases">
        <authorList>
            <person name="McCartney M.A."/>
            <person name="Auch B."/>
            <person name="Kono T."/>
            <person name="Mallez S."/>
            <person name="Becker A."/>
            <person name="Gohl D.M."/>
            <person name="Silverstein K.A.T."/>
            <person name="Koren S."/>
            <person name="Bechman K.B."/>
            <person name="Herman A."/>
            <person name="Abrahante J.E."/>
            <person name="Garbe J."/>
        </authorList>
    </citation>
    <scope>NUCLEOTIDE SEQUENCE</scope>
    <source>
        <strain evidence="1">Duluth1</strain>
        <tissue evidence="1">Whole animal</tissue>
    </source>
</reference>
<protein>
    <submittedName>
        <fullName evidence="1">Uncharacterized protein</fullName>
    </submittedName>
</protein>
<keyword evidence="2" id="KW-1185">Reference proteome</keyword>
<name>A0A9D4L4X7_DREPO</name>
<evidence type="ECO:0000313" key="1">
    <source>
        <dbReference type="EMBL" id="KAH3852050.1"/>
    </source>
</evidence>
<proteinExistence type="predicted"/>
<dbReference type="Proteomes" id="UP000828390">
    <property type="component" value="Unassembled WGS sequence"/>
</dbReference>
<reference evidence="1" key="1">
    <citation type="journal article" date="2019" name="bioRxiv">
        <title>The Genome of the Zebra Mussel, Dreissena polymorpha: A Resource for Invasive Species Research.</title>
        <authorList>
            <person name="McCartney M.A."/>
            <person name="Auch B."/>
            <person name="Kono T."/>
            <person name="Mallez S."/>
            <person name="Zhang Y."/>
            <person name="Obille A."/>
            <person name="Becker A."/>
            <person name="Abrahante J.E."/>
            <person name="Garbe J."/>
            <person name="Badalamenti J.P."/>
            <person name="Herman A."/>
            <person name="Mangelson H."/>
            <person name="Liachko I."/>
            <person name="Sullivan S."/>
            <person name="Sone E.D."/>
            <person name="Koren S."/>
            <person name="Silverstein K.A.T."/>
            <person name="Beckman K.B."/>
            <person name="Gohl D.M."/>
        </authorList>
    </citation>
    <scope>NUCLEOTIDE SEQUENCE</scope>
    <source>
        <strain evidence="1">Duluth1</strain>
        <tissue evidence="1">Whole animal</tissue>
    </source>
</reference>
<dbReference type="EMBL" id="JAIWYP010000003">
    <property type="protein sequence ID" value="KAH3852050.1"/>
    <property type="molecule type" value="Genomic_DNA"/>
</dbReference>
<evidence type="ECO:0000313" key="2">
    <source>
        <dbReference type="Proteomes" id="UP000828390"/>
    </source>
</evidence>
<dbReference type="AlphaFoldDB" id="A0A9D4L4X7"/>
<accession>A0A9D4L4X7</accession>
<organism evidence="1 2">
    <name type="scientific">Dreissena polymorpha</name>
    <name type="common">Zebra mussel</name>
    <name type="synonym">Mytilus polymorpha</name>
    <dbReference type="NCBI Taxonomy" id="45954"/>
    <lineage>
        <taxon>Eukaryota</taxon>
        <taxon>Metazoa</taxon>
        <taxon>Spiralia</taxon>
        <taxon>Lophotrochozoa</taxon>
        <taxon>Mollusca</taxon>
        <taxon>Bivalvia</taxon>
        <taxon>Autobranchia</taxon>
        <taxon>Heteroconchia</taxon>
        <taxon>Euheterodonta</taxon>
        <taxon>Imparidentia</taxon>
        <taxon>Neoheterodontei</taxon>
        <taxon>Myida</taxon>
        <taxon>Dreissenoidea</taxon>
        <taxon>Dreissenidae</taxon>
        <taxon>Dreissena</taxon>
    </lineage>
</organism>
<sequence>MQTLRDRVLEKVHIDTVAAGRVPMLFCEEEFRLVDHLKSVATLGYGYTRQEVVDIASDFAVQLNK</sequence>
<gene>
    <name evidence="1" type="ORF">DPMN_094545</name>
</gene>